<evidence type="ECO:0000313" key="2">
    <source>
        <dbReference type="EMBL" id="PPQ85432.1"/>
    </source>
</evidence>
<proteinExistence type="predicted"/>
<dbReference type="InParanoid" id="A0A409X3V0"/>
<organism evidence="2 3">
    <name type="scientific">Psilocybe cyanescens</name>
    <dbReference type="NCBI Taxonomy" id="93625"/>
    <lineage>
        <taxon>Eukaryota</taxon>
        <taxon>Fungi</taxon>
        <taxon>Dikarya</taxon>
        <taxon>Basidiomycota</taxon>
        <taxon>Agaricomycotina</taxon>
        <taxon>Agaricomycetes</taxon>
        <taxon>Agaricomycetidae</taxon>
        <taxon>Agaricales</taxon>
        <taxon>Agaricineae</taxon>
        <taxon>Strophariaceae</taxon>
        <taxon>Psilocybe</taxon>
    </lineage>
</organism>
<gene>
    <name evidence="2" type="ORF">CVT25_006324</name>
</gene>
<dbReference type="AlphaFoldDB" id="A0A409X3V0"/>
<feature type="transmembrane region" description="Helical" evidence="1">
    <location>
        <begin position="30"/>
        <end position="51"/>
    </location>
</feature>
<name>A0A409X3V0_PSICY</name>
<keyword evidence="1" id="KW-0472">Membrane</keyword>
<accession>A0A409X3V0</accession>
<dbReference type="STRING" id="93625.A0A409X3V0"/>
<dbReference type="OrthoDB" id="3068832at2759"/>
<sequence length="126" mass="13648">MVVVTPDMTQMTRPGQMTCQLHRFFENTGAVTGTFAVVGLIILVLFIALTTSVVRRRCAWKFDCELATATLEAAFAPKPIFLDDNDDTGGSGRSRAAGIEAGYDYDGGYGGGTWMYRAMGHLASLR</sequence>
<protein>
    <submittedName>
        <fullName evidence="2">Uncharacterized protein</fullName>
    </submittedName>
</protein>
<keyword evidence="1" id="KW-1133">Transmembrane helix</keyword>
<evidence type="ECO:0000313" key="3">
    <source>
        <dbReference type="Proteomes" id="UP000283269"/>
    </source>
</evidence>
<dbReference type="Proteomes" id="UP000283269">
    <property type="component" value="Unassembled WGS sequence"/>
</dbReference>
<keyword evidence="3" id="KW-1185">Reference proteome</keyword>
<keyword evidence="1" id="KW-0812">Transmembrane</keyword>
<comment type="caution">
    <text evidence="2">The sequence shown here is derived from an EMBL/GenBank/DDBJ whole genome shotgun (WGS) entry which is preliminary data.</text>
</comment>
<reference evidence="2 3" key="1">
    <citation type="journal article" date="2018" name="Evol. Lett.">
        <title>Horizontal gene cluster transfer increased hallucinogenic mushroom diversity.</title>
        <authorList>
            <person name="Reynolds H.T."/>
            <person name="Vijayakumar V."/>
            <person name="Gluck-Thaler E."/>
            <person name="Korotkin H.B."/>
            <person name="Matheny P.B."/>
            <person name="Slot J.C."/>
        </authorList>
    </citation>
    <scope>NUCLEOTIDE SEQUENCE [LARGE SCALE GENOMIC DNA]</scope>
    <source>
        <strain evidence="2 3">2631</strain>
    </source>
</reference>
<dbReference type="EMBL" id="NHYD01002715">
    <property type="protein sequence ID" value="PPQ85432.1"/>
    <property type="molecule type" value="Genomic_DNA"/>
</dbReference>
<evidence type="ECO:0000256" key="1">
    <source>
        <dbReference type="SAM" id="Phobius"/>
    </source>
</evidence>